<feature type="domain" description="Alpha/beta hydrolase fold-3" evidence="2">
    <location>
        <begin position="95"/>
        <end position="314"/>
    </location>
</feature>
<keyword evidence="4" id="KW-1185">Reference proteome</keyword>
<evidence type="ECO:0000259" key="2">
    <source>
        <dbReference type="Pfam" id="PF07859"/>
    </source>
</evidence>
<evidence type="ECO:0000313" key="3">
    <source>
        <dbReference type="EMBL" id="KAH9332148.1"/>
    </source>
</evidence>
<dbReference type="GO" id="GO:0016787">
    <property type="term" value="F:hydrolase activity"/>
    <property type="evidence" value="ECO:0007669"/>
    <property type="project" value="InterPro"/>
</dbReference>
<proteinExistence type="predicted"/>
<dbReference type="Pfam" id="PF07859">
    <property type="entry name" value="Abhydrolase_3"/>
    <property type="match status" value="1"/>
</dbReference>
<dbReference type="InterPro" id="IPR029058">
    <property type="entry name" value="AB_hydrolase_fold"/>
</dbReference>
<dbReference type="Proteomes" id="UP000824469">
    <property type="component" value="Unassembled WGS sequence"/>
</dbReference>
<dbReference type="AlphaFoldDB" id="A0AA38LP75"/>
<dbReference type="SUPFAM" id="SSF53474">
    <property type="entry name" value="alpha/beta-Hydrolases"/>
    <property type="match status" value="1"/>
</dbReference>
<feature type="region of interest" description="Disordered" evidence="1">
    <location>
        <begin position="1"/>
        <end position="28"/>
    </location>
</feature>
<dbReference type="InterPro" id="IPR050466">
    <property type="entry name" value="Carboxylest/Gibb_receptor"/>
</dbReference>
<protein>
    <recommendedName>
        <fullName evidence="2">Alpha/beta hydrolase fold-3 domain-containing protein</fullName>
    </recommendedName>
</protein>
<evidence type="ECO:0000313" key="4">
    <source>
        <dbReference type="Proteomes" id="UP000824469"/>
    </source>
</evidence>
<accession>A0AA38LP75</accession>
<comment type="caution">
    <text evidence="3">The sequence shown here is derived from an EMBL/GenBank/DDBJ whole genome shotgun (WGS) entry which is preliminary data.</text>
</comment>
<feature type="compositionally biased region" description="Basic and acidic residues" evidence="1">
    <location>
        <begin position="11"/>
        <end position="28"/>
    </location>
</feature>
<organism evidence="3 4">
    <name type="scientific">Taxus chinensis</name>
    <name type="common">Chinese yew</name>
    <name type="synonym">Taxus wallichiana var. chinensis</name>
    <dbReference type="NCBI Taxonomy" id="29808"/>
    <lineage>
        <taxon>Eukaryota</taxon>
        <taxon>Viridiplantae</taxon>
        <taxon>Streptophyta</taxon>
        <taxon>Embryophyta</taxon>
        <taxon>Tracheophyta</taxon>
        <taxon>Spermatophyta</taxon>
        <taxon>Pinopsida</taxon>
        <taxon>Pinidae</taxon>
        <taxon>Conifers II</taxon>
        <taxon>Cupressales</taxon>
        <taxon>Taxaceae</taxon>
        <taxon>Taxus</taxon>
    </lineage>
</organism>
<evidence type="ECO:0000256" key="1">
    <source>
        <dbReference type="SAM" id="MobiDB-lite"/>
    </source>
</evidence>
<sequence length="341" mass="38169">MDAVSVHASRGRSDSDHEPARSRGRSVEEELEGFLRVYKDGSVERFSYVVSNVPPSDSAQHPVSSRDVILDSRTGVWARFYLPKSLQGSRRLPIVIYFHGGGFVLGSPAWSVYHVFMCRLASETKCMIVSVGYRLAPEHRLPVAYDDCFSAVEWIRRQAAAPQSHDSWLTSYADFSRCFLGGDSAGGNIAHHVALRCAQTEMKPLQIRGAILLQPFFGGEIPSKWEVETCDPNLSQRWIEVFWKLALPVGSKRDHPACNPFAKKLPDVNLPPILVCISEKDVLKQRNMEYCQALRNAGKSVKLVIIKDVGHVFQVLNPDSSRIPELISVLHAFIDNRNPTI</sequence>
<dbReference type="OMA" id="ISEMHAT"/>
<dbReference type="EMBL" id="JAHRHJ020000001">
    <property type="protein sequence ID" value="KAH9332148.1"/>
    <property type="molecule type" value="Genomic_DNA"/>
</dbReference>
<gene>
    <name evidence="3" type="ORF">KI387_043729</name>
</gene>
<name>A0AA38LP75_TAXCH</name>
<dbReference type="PANTHER" id="PTHR23024">
    <property type="entry name" value="ARYLACETAMIDE DEACETYLASE"/>
    <property type="match status" value="1"/>
</dbReference>
<dbReference type="InterPro" id="IPR013094">
    <property type="entry name" value="AB_hydrolase_3"/>
</dbReference>
<dbReference type="PANTHER" id="PTHR23024:SF635">
    <property type="entry name" value="OS07G0162700 PROTEIN"/>
    <property type="match status" value="1"/>
</dbReference>
<reference evidence="3 4" key="1">
    <citation type="journal article" date="2021" name="Nat. Plants">
        <title>The Taxus genome provides insights into paclitaxel biosynthesis.</title>
        <authorList>
            <person name="Xiong X."/>
            <person name="Gou J."/>
            <person name="Liao Q."/>
            <person name="Li Y."/>
            <person name="Zhou Q."/>
            <person name="Bi G."/>
            <person name="Li C."/>
            <person name="Du R."/>
            <person name="Wang X."/>
            <person name="Sun T."/>
            <person name="Guo L."/>
            <person name="Liang H."/>
            <person name="Lu P."/>
            <person name="Wu Y."/>
            <person name="Zhang Z."/>
            <person name="Ro D.K."/>
            <person name="Shang Y."/>
            <person name="Huang S."/>
            <person name="Yan J."/>
        </authorList>
    </citation>
    <scope>NUCLEOTIDE SEQUENCE [LARGE SCALE GENOMIC DNA]</scope>
    <source>
        <strain evidence="3">Ta-2019</strain>
    </source>
</reference>
<dbReference type="Gene3D" id="3.40.50.1820">
    <property type="entry name" value="alpha/beta hydrolase"/>
    <property type="match status" value="1"/>
</dbReference>